<keyword evidence="2" id="KW-0732">Signal</keyword>
<keyword evidence="1" id="KW-0472">Membrane</keyword>
<evidence type="ECO:0000256" key="2">
    <source>
        <dbReference type="SAM" id="SignalP"/>
    </source>
</evidence>
<feature type="transmembrane region" description="Helical" evidence="1">
    <location>
        <begin position="64"/>
        <end position="83"/>
    </location>
</feature>
<keyword evidence="1" id="KW-1133">Transmembrane helix</keyword>
<evidence type="ECO:0000313" key="3">
    <source>
        <dbReference type="EMBL" id="AHZ46808.1"/>
    </source>
</evidence>
<reference evidence="3" key="1">
    <citation type="journal article" date="2014" name="Appl. Environ. Microbiol.">
        <title>A Novel Angular Dioxygenase Gene Cluster Encoding 3-Phenoxybenzoate 1',2'-Dioxygenase in Sphingobium wenxiniae JZ-1.</title>
        <authorList>
            <person name="Wang C."/>
            <person name="Chen Q."/>
            <person name="Wang R."/>
            <person name="Shi C."/>
            <person name="Yan X."/>
            <person name="He J."/>
            <person name="Hong Q."/>
            <person name="Li S."/>
        </authorList>
    </citation>
    <scope>NUCLEOTIDE SEQUENCE</scope>
    <source>
        <strain evidence="3">JZ-1</strain>
        <plasmid evidence="3">pPBA</plasmid>
    </source>
</reference>
<organism evidence="3">
    <name type="scientific">Sphingobium wenxiniae (strain DSM 21828 / CGMCC 1.7748 / JZ-1)</name>
    <dbReference type="NCBI Taxonomy" id="595605"/>
    <lineage>
        <taxon>Bacteria</taxon>
        <taxon>Pseudomonadati</taxon>
        <taxon>Pseudomonadota</taxon>
        <taxon>Alphaproteobacteria</taxon>
        <taxon>Sphingomonadales</taxon>
        <taxon>Sphingomonadaceae</taxon>
        <taxon>Sphingobium</taxon>
    </lineage>
</organism>
<sequence>MFRIWKIKAESRLDALLARLKPSPLMARALPLSLLASLLVAEPAFAQANFEGLADNILGLLSNGLLRTLAIIAIIVVGLLWFLGRASVQMLVTVVVGVVIVFSAPWIVDTITG</sequence>
<dbReference type="InterPro" id="IPR007039">
    <property type="entry name" value="TrbC/VirB2"/>
</dbReference>
<dbReference type="GeneID" id="303003377"/>
<name>A0A059U1T8_SPHWJ</name>
<dbReference type="Pfam" id="PF04956">
    <property type="entry name" value="TrbC"/>
    <property type="match status" value="1"/>
</dbReference>
<dbReference type="EMBL" id="KJ009324">
    <property type="protein sequence ID" value="AHZ46808.1"/>
    <property type="molecule type" value="Genomic_DNA"/>
</dbReference>
<dbReference type="RefSeq" id="WP_004213202.1">
    <property type="nucleotide sequence ID" value="NC_025133.1"/>
</dbReference>
<feature type="chain" id="PRO_5001582948" evidence="2">
    <location>
        <begin position="47"/>
        <end position="113"/>
    </location>
</feature>
<evidence type="ECO:0000256" key="1">
    <source>
        <dbReference type="SAM" id="Phobius"/>
    </source>
</evidence>
<accession>A0A059U1T8</accession>
<feature type="transmembrane region" description="Helical" evidence="1">
    <location>
        <begin position="90"/>
        <end position="108"/>
    </location>
</feature>
<keyword evidence="1" id="KW-0812">Transmembrane</keyword>
<geneLocation type="plasmid" evidence="3">
    <name>pPBA</name>
</geneLocation>
<dbReference type="AlphaFoldDB" id="A0A059U1T8"/>
<protein>
    <submittedName>
        <fullName evidence="3">Type IV secretion system protein VirB2</fullName>
    </submittedName>
</protein>
<proteinExistence type="predicted"/>
<keyword evidence="3" id="KW-0614">Plasmid</keyword>
<feature type="signal peptide" evidence="2">
    <location>
        <begin position="1"/>
        <end position="46"/>
    </location>
</feature>